<organism evidence="2 3">
    <name type="scientific">Candidatus Raymondbacteria bacterium RIFOXYD12_FULL_49_13</name>
    <dbReference type="NCBI Taxonomy" id="1817890"/>
    <lineage>
        <taxon>Bacteria</taxon>
        <taxon>Raymondiibacteriota</taxon>
    </lineage>
</organism>
<dbReference type="PROSITE" id="PS51257">
    <property type="entry name" value="PROKAR_LIPOPROTEIN"/>
    <property type="match status" value="1"/>
</dbReference>
<protein>
    <submittedName>
        <fullName evidence="2">Uncharacterized protein</fullName>
    </submittedName>
</protein>
<dbReference type="Proteomes" id="UP000179243">
    <property type="component" value="Unassembled WGS sequence"/>
</dbReference>
<keyword evidence="1" id="KW-0732">Signal</keyword>
<evidence type="ECO:0000256" key="1">
    <source>
        <dbReference type="SAM" id="SignalP"/>
    </source>
</evidence>
<comment type="caution">
    <text evidence="2">The sequence shown here is derived from an EMBL/GenBank/DDBJ whole genome shotgun (WGS) entry which is preliminary data.</text>
</comment>
<dbReference type="AlphaFoldDB" id="A0A1F7F4Z0"/>
<evidence type="ECO:0000313" key="2">
    <source>
        <dbReference type="EMBL" id="OGK01643.1"/>
    </source>
</evidence>
<accession>A0A1F7F4Z0</accession>
<feature type="signal peptide" evidence="1">
    <location>
        <begin position="1"/>
        <end position="20"/>
    </location>
</feature>
<dbReference type="EMBL" id="MFYX01000121">
    <property type="protein sequence ID" value="OGK01643.1"/>
    <property type="molecule type" value="Genomic_DNA"/>
</dbReference>
<gene>
    <name evidence="2" type="ORF">A2519_08905</name>
</gene>
<evidence type="ECO:0000313" key="3">
    <source>
        <dbReference type="Proteomes" id="UP000179243"/>
    </source>
</evidence>
<feature type="chain" id="PRO_5009528405" evidence="1">
    <location>
        <begin position="21"/>
        <end position="791"/>
    </location>
</feature>
<sequence>MKKLLVLLMTGLFLSGCAVYKQLTPEPGLSPQEQGFLELKAKDKNLVLKKEKKYYIAFPAPAEKNFYLVLKITDKDKIQTSLTAKLDKESIPGDKIKDNAYDPKTMSVYPVTSADSVYYWLIEGVPQEMALQLEYRYVPQWRFKWENRHAELRQAFRQNVVDHNIYRTIGVTFHFEGFDFKKVTDSVSNHLAELKKAYAELMDIESIFPPSILNSKDQAYQDFVILKKQFEAEIAFQGDYLFALDFFRIEIETRGDHVAFMDHVNDFLSYFRQKDRLIANVVQEAQTLLTNRLNLAVAFFDIRLKEKNDATPLDKEYYRTAEIRKTDSLWMLAGTPISESYSAFFRFVTSFDDRGTGLIAAREETAKINAAVVQDTALPADDYFASVRAKAAAVAVPEKLGQEFGKYAGFICTGKLNAAIDLFRADVNRAQSQYALADSLVRQVNAFRAQKDHSSALGILKQNLSLTFLVDKYRSLDRISVEEQARTVRASLANAAWGGAETGLFKLNRDKNFIDMPKIAALKEQTVSDLEDSLYIKVDLVTRQRVDAFCEEQWKTLDNVDSLYTDSVFLPVHDITFSSGSKTALVQRKEKLVAHLAKLKENEFPEKAIKLLYDEFLKNPDDSGVLKARAVVVHGAHYKGTDRDIAMRVAECNPKSAKLISKPTVYRRVFALPTTDKRQGKNLYFVRLNINIDSEAKFPVYDINIKLPKEVAQNAAAAQWYEKLMMNNKLLKNEGRFTISAPTAASNWECQITPVQMVKDKGNYLDIYFYHNSFKAFALSVMAQKPIIKKN</sequence>
<reference evidence="2 3" key="1">
    <citation type="journal article" date="2016" name="Nat. Commun.">
        <title>Thousands of microbial genomes shed light on interconnected biogeochemical processes in an aquifer system.</title>
        <authorList>
            <person name="Anantharaman K."/>
            <person name="Brown C.T."/>
            <person name="Hug L.A."/>
            <person name="Sharon I."/>
            <person name="Castelle C.J."/>
            <person name="Probst A.J."/>
            <person name="Thomas B.C."/>
            <person name="Singh A."/>
            <person name="Wilkins M.J."/>
            <person name="Karaoz U."/>
            <person name="Brodie E.L."/>
            <person name="Williams K.H."/>
            <person name="Hubbard S.S."/>
            <person name="Banfield J.F."/>
        </authorList>
    </citation>
    <scope>NUCLEOTIDE SEQUENCE [LARGE SCALE GENOMIC DNA]</scope>
</reference>
<name>A0A1F7F4Z0_UNCRA</name>
<proteinExistence type="predicted"/>